<gene>
    <name evidence="1" type="ORF">EV702DRAFT_952803</name>
</gene>
<dbReference type="OrthoDB" id="2688393at2759"/>
<feature type="non-terminal residue" evidence="1">
    <location>
        <position position="100"/>
    </location>
</feature>
<organism evidence="1 2">
    <name type="scientific">Suillus placidus</name>
    <dbReference type="NCBI Taxonomy" id="48579"/>
    <lineage>
        <taxon>Eukaryota</taxon>
        <taxon>Fungi</taxon>
        <taxon>Dikarya</taxon>
        <taxon>Basidiomycota</taxon>
        <taxon>Agaricomycotina</taxon>
        <taxon>Agaricomycetes</taxon>
        <taxon>Agaricomycetidae</taxon>
        <taxon>Boletales</taxon>
        <taxon>Suillineae</taxon>
        <taxon>Suillaceae</taxon>
        <taxon>Suillus</taxon>
    </lineage>
</organism>
<proteinExistence type="predicted"/>
<sequence length="100" mass="11475">PFASKEEWEIGDFPLCSPLSMAAIDAFLKLPLVSTSLHILHHVEMLPSGPSWKCQIIPLTHPTKYLIQLFWRDPIECLDSLFSNPLFHDKLDFVPHCVYT</sequence>
<comment type="caution">
    <text evidence="1">The sequence shown here is derived from an EMBL/GenBank/DDBJ whole genome shotgun (WGS) entry which is preliminary data.</text>
</comment>
<keyword evidence="2" id="KW-1185">Reference proteome</keyword>
<dbReference type="Proteomes" id="UP000714275">
    <property type="component" value="Unassembled WGS sequence"/>
</dbReference>
<reference evidence="1" key="1">
    <citation type="journal article" date="2020" name="New Phytol.">
        <title>Comparative genomics reveals dynamic genome evolution in host specialist ectomycorrhizal fungi.</title>
        <authorList>
            <person name="Lofgren L.A."/>
            <person name="Nguyen N.H."/>
            <person name="Vilgalys R."/>
            <person name="Ruytinx J."/>
            <person name="Liao H.L."/>
            <person name="Branco S."/>
            <person name="Kuo A."/>
            <person name="LaButti K."/>
            <person name="Lipzen A."/>
            <person name="Andreopoulos W."/>
            <person name="Pangilinan J."/>
            <person name="Riley R."/>
            <person name="Hundley H."/>
            <person name="Na H."/>
            <person name="Barry K."/>
            <person name="Grigoriev I.V."/>
            <person name="Stajich J.E."/>
            <person name="Kennedy P.G."/>
        </authorList>
    </citation>
    <scope>NUCLEOTIDE SEQUENCE</scope>
    <source>
        <strain evidence="1">DOB743</strain>
    </source>
</reference>
<protein>
    <submittedName>
        <fullName evidence="1">Uncharacterized protein</fullName>
    </submittedName>
</protein>
<accession>A0A9P6ZL28</accession>
<dbReference type="EMBL" id="JABBWD010000063">
    <property type="protein sequence ID" value="KAG1770780.1"/>
    <property type="molecule type" value="Genomic_DNA"/>
</dbReference>
<feature type="non-terminal residue" evidence="1">
    <location>
        <position position="1"/>
    </location>
</feature>
<dbReference type="Pfam" id="PF18759">
    <property type="entry name" value="Plavaka"/>
    <property type="match status" value="1"/>
</dbReference>
<evidence type="ECO:0000313" key="1">
    <source>
        <dbReference type="EMBL" id="KAG1770780.1"/>
    </source>
</evidence>
<dbReference type="AlphaFoldDB" id="A0A9P6ZL28"/>
<evidence type="ECO:0000313" key="2">
    <source>
        <dbReference type="Proteomes" id="UP000714275"/>
    </source>
</evidence>
<name>A0A9P6ZL28_9AGAM</name>
<dbReference type="InterPro" id="IPR041078">
    <property type="entry name" value="Plavaka"/>
</dbReference>